<dbReference type="SUPFAM" id="SSF63411">
    <property type="entry name" value="LuxS/MPP-like metallohydrolase"/>
    <property type="match status" value="2"/>
</dbReference>
<dbReference type="InterPro" id="IPR011765">
    <property type="entry name" value="Pept_M16_N"/>
</dbReference>
<dbReference type="Pfam" id="PF05193">
    <property type="entry name" value="Peptidase_M16_C"/>
    <property type="match status" value="1"/>
</dbReference>
<comment type="caution">
    <text evidence="4">The sequence shown here is derived from an EMBL/GenBank/DDBJ whole genome shotgun (WGS) entry which is preliminary data.</text>
</comment>
<name>A0AAP4B9G2_9FIRM</name>
<evidence type="ECO:0000259" key="3">
    <source>
        <dbReference type="Pfam" id="PF05193"/>
    </source>
</evidence>
<feature type="domain" description="Peptidase M16 N-terminal" evidence="2">
    <location>
        <begin position="15"/>
        <end position="155"/>
    </location>
</feature>
<dbReference type="InterPro" id="IPR011249">
    <property type="entry name" value="Metalloenz_LuxS/M16"/>
</dbReference>
<evidence type="ECO:0000256" key="1">
    <source>
        <dbReference type="ARBA" id="ARBA00007261"/>
    </source>
</evidence>
<reference evidence="4 5" key="1">
    <citation type="submission" date="2023-05" db="EMBL/GenBank/DDBJ databases">
        <title>[ruminococcus] sp. nov., isolated from a pig farm feces dump.</title>
        <authorList>
            <person name="Chang Y.-H."/>
        </authorList>
    </citation>
    <scope>NUCLEOTIDE SEQUENCE [LARGE SCALE GENOMIC DNA]</scope>
    <source>
        <strain evidence="4 5">YH-rum2234</strain>
    </source>
</reference>
<accession>A0AAP4B9G2</accession>
<comment type="similarity">
    <text evidence="1">Belongs to the peptidase M16 family.</text>
</comment>
<dbReference type="Gene3D" id="3.30.830.10">
    <property type="entry name" value="Metalloenzyme, LuxS/M16 peptidase-like"/>
    <property type="match status" value="2"/>
</dbReference>
<dbReference type="RefSeq" id="WP_283230192.1">
    <property type="nucleotide sequence ID" value="NZ_JASGBQ010000004.1"/>
</dbReference>
<dbReference type="PANTHER" id="PTHR11851:SF49">
    <property type="entry name" value="MITOCHONDRIAL-PROCESSING PEPTIDASE SUBUNIT ALPHA"/>
    <property type="match status" value="1"/>
</dbReference>
<dbReference type="EMBL" id="JASGBQ010000004">
    <property type="protein sequence ID" value="MDI9241682.1"/>
    <property type="molecule type" value="Genomic_DNA"/>
</dbReference>
<evidence type="ECO:0000313" key="5">
    <source>
        <dbReference type="Proteomes" id="UP001300383"/>
    </source>
</evidence>
<gene>
    <name evidence="4" type="ORF">QJ036_04205</name>
</gene>
<dbReference type="PANTHER" id="PTHR11851">
    <property type="entry name" value="METALLOPROTEASE"/>
    <property type="match status" value="1"/>
</dbReference>
<evidence type="ECO:0000259" key="2">
    <source>
        <dbReference type="Pfam" id="PF00675"/>
    </source>
</evidence>
<feature type="domain" description="Peptidase M16 C-terminal" evidence="3">
    <location>
        <begin position="166"/>
        <end position="327"/>
    </location>
</feature>
<protein>
    <submittedName>
        <fullName evidence="4">Pitrilysin family protein</fullName>
    </submittedName>
</protein>
<keyword evidence="5" id="KW-1185">Reference proteome</keyword>
<dbReference type="Pfam" id="PF00675">
    <property type="entry name" value="Peptidase_M16"/>
    <property type="match status" value="1"/>
</dbReference>
<organism evidence="4 5">
    <name type="scientific">Fusibacillus kribbianus</name>
    <dbReference type="NCBI Taxonomy" id="3044208"/>
    <lineage>
        <taxon>Bacteria</taxon>
        <taxon>Bacillati</taxon>
        <taxon>Bacillota</taxon>
        <taxon>Clostridia</taxon>
        <taxon>Lachnospirales</taxon>
        <taxon>Lachnospiraceae</taxon>
        <taxon>Fusibacillus</taxon>
    </lineage>
</organism>
<dbReference type="AlphaFoldDB" id="A0AAP4B9G2"/>
<dbReference type="InterPro" id="IPR050361">
    <property type="entry name" value="MPP/UQCRC_Complex"/>
</dbReference>
<proteinExistence type="inferred from homology"/>
<dbReference type="Proteomes" id="UP001300383">
    <property type="component" value="Unassembled WGS sequence"/>
</dbReference>
<sequence>MEQCMRTRNGTLVYSYTNPHLHSFSLCMYVKAGSMYESEEENGITHFFEHAVIRNVDRLMDGGLYPLLDRLGLSLGGATYKEFVQFSISGAVKHWKEAVDIFLRLMEPLCLSEEELSIERKRVKAEIRECDKKKSLEARTEQAVWKGTSLKFPITGSKKKLDRIGVKKLAAFREKFLSAENLFFYVTGQCDENGLSYFVERLEQYPLFNGSPRRENLAPRPEQFFIRTGIPVIAKGEETEVSISFDVDTSRYSNAMLCLFFDMLFTGDYCPVYQELSEKTGYIYSYDDQFERYKNIGSLQLCYQVAPGKLLKAFEKTMDIFLDLKKKTGTLEYVRAIYLDNAELALDDDNDFNWNRAYDCHILDEAYPDLEAKKQAFKEVTEEDMAKMAREIFRTKNLTVVIKGNKKLIPERKIRKQMKRLG</sequence>
<dbReference type="InterPro" id="IPR007863">
    <property type="entry name" value="Peptidase_M16_C"/>
</dbReference>
<evidence type="ECO:0000313" key="4">
    <source>
        <dbReference type="EMBL" id="MDI9241682.1"/>
    </source>
</evidence>
<dbReference type="GO" id="GO:0046872">
    <property type="term" value="F:metal ion binding"/>
    <property type="evidence" value="ECO:0007669"/>
    <property type="project" value="InterPro"/>
</dbReference>